<name>W0DFJ6_9GAMM</name>
<dbReference type="AlphaFoldDB" id="W0DFJ6"/>
<dbReference type="EMBL" id="CP007029">
    <property type="protein sequence ID" value="AHE97136.1"/>
    <property type="molecule type" value="Genomic_DNA"/>
</dbReference>
<evidence type="ECO:0000313" key="2">
    <source>
        <dbReference type="EMBL" id="AHE97136.1"/>
    </source>
</evidence>
<dbReference type="KEGG" id="tti:THITH_01305"/>
<dbReference type="STRING" id="713585.THITH_01305"/>
<keyword evidence="1" id="KW-0812">Transmembrane</keyword>
<keyword evidence="1" id="KW-1133">Transmembrane helix</keyword>
<organism evidence="2 3">
    <name type="scientific">Thioalkalivibrio paradoxus ARh 1</name>
    <dbReference type="NCBI Taxonomy" id="713585"/>
    <lineage>
        <taxon>Bacteria</taxon>
        <taxon>Pseudomonadati</taxon>
        <taxon>Pseudomonadota</taxon>
        <taxon>Gammaproteobacteria</taxon>
        <taxon>Chromatiales</taxon>
        <taxon>Ectothiorhodospiraceae</taxon>
        <taxon>Thioalkalivibrio</taxon>
    </lineage>
</organism>
<reference evidence="2 3" key="1">
    <citation type="submission" date="2013-12" db="EMBL/GenBank/DDBJ databases">
        <authorList>
            <consortium name="DOE Joint Genome Institute"/>
            <person name="Muyzer G."/>
            <person name="Huntemann M."/>
            <person name="Han J."/>
            <person name="Chen A."/>
            <person name="Kyrpides N."/>
            <person name="Mavromatis K."/>
            <person name="Markowitz V."/>
            <person name="Palaniappan K."/>
            <person name="Ivanova N."/>
            <person name="Schaumberg A."/>
            <person name="Pati A."/>
            <person name="Liolios K."/>
            <person name="Nordberg H.P."/>
            <person name="Cantor M.N."/>
            <person name="Hua S.X."/>
            <person name="Woyke T."/>
        </authorList>
    </citation>
    <scope>NUCLEOTIDE SEQUENCE [LARGE SCALE GENOMIC DNA]</scope>
    <source>
        <strain evidence="2 3">ARh 1</strain>
    </source>
</reference>
<keyword evidence="1" id="KW-0472">Membrane</keyword>
<proteinExistence type="predicted"/>
<dbReference type="RefSeq" id="WP_006746332.1">
    <property type="nucleotide sequence ID" value="NZ_CP007029.1"/>
</dbReference>
<evidence type="ECO:0000313" key="3">
    <source>
        <dbReference type="Proteomes" id="UP000005289"/>
    </source>
</evidence>
<gene>
    <name evidence="2" type="ORF">THITH_01305</name>
</gene>
<keyword evidence="3" id="KW-1185">Reference proteome</keyword>
<accession>W0DFJ6</accession>
<sequence>MRPLGTLLLAIWLILYGLQGLLGLRFQYDHLVLSTLALVAGILLILRR</sequence>
<dbReference type="Proteomes" id="UP000005289">
    <property type="component" value="Chromosome"/>
</dbReference>
<evidence type="ECO:0000256" key="1">
    <source>
        <dbReference type="SAM" id="Phobius"/>
    </source>
</evidence>
<feature type="transmembrane region" description="Helical" evidence="1">
    <location>
        <begin position="30"/>
        <end position="46"/>
    </location>
</feature>
<dbReference type="HOGENOM" id="CLU_3158881_0_0_6"/>
<protein>
    <submittedName>
        <fullName evidence="2">Membrane protein</fullName>
    </submittedName>
</protein>